<dbReference type="InterPro" id="IPR013785">
    <property type="entry name" value="Aldolase_TIM"/>
</dbReference>
<dbReference type="RefSeq" id="WP_012965622.1">
    <property type="nucleotide sequence ID" value="NC_013849.1"/>
</dbReference>
<dbReference type="HOGENOM" id="CLU_075239_1_0_2"/>
<reference evidence="3" key="1">
    <citation type="submission" date="2010-02" db="EMBL/GenBank/DDBJ databases">
        <title>Complete sequence of Ferroglobus placidus DSM 10642.</title>
        <authorList>
            <consortium name="US DOE Joint Genome Institute"/>
            <person name="Lucas S."/>
            <person name="Copeland A."/>
            <person name="Lapidus A."/>
            <person name="Cheng J.-F."/>
            <person name="Bruce D."/>
            <person name="Goodwin L."/>
            <person name="Pitluck S."/>
            <person name="Saunders E."/>
            <person name="Brettin T."/>
            <person name="Detter J.C."/>
            <person name="Han C."/>
            <person name="Tapia R."/>
            <person name="Larimer F."/>
            <person name="Land M."/>
            <person name="Hauser L."/>
            <person name="Kyrpides N."/>
            <person name="Ivanova N."/>
            <person name="Holmes D."/>
            <person name="Lovley D."/>
            <person name="Kyrpides N."/>
            <person name="Anderson I.J."/>
            <person name="Woyke T."/>
        </authorList>
    </citation>
    <scope>NUCLEOTIDE SEQUENCE [LARGE SCALE GENOMIC DNA]</scope>
    <source>
        <strain evidence="3">DSM 10642 / AEDII12DO</strain>
    </source>
</reference>
<gene>
    <name evidence="2" type="ordered locus">Ferp_1120</name>
</gene>
<dbReference type="PIRSF" id="PIRSF005956">
    <property type="entry name" value="BtpA"/>
    <property type="match status" value="1"/>
</dbReference>
<dbReference type="GeneID" id="8778631"/>
<dbReference type="PANTHER" id="PTHR21381:SF3">
    <property type="entry name" value="SGC REGION PROTEIN SGCQ-RELATED"/>
    <property type="match status" value="1"/>
</dbReference>
<name>D3RXR6_FERPA</name>
<dbReference type="OrthoDB" id="38543at2157"/>
<dbReference type="NCBIfam" id="TIGR00259">
    <property type="entry name" value="thylakoid_BtpA"/>
    <property type="match status" value="1"/>
</dbReference>
<dbReference type="InterPro" id="IPR005137">
    <property type="entry name" value="BtpA"/>
</dbReference>
<evidence type="ECO:0000313" key="2">
    <source>
        <dbReference type="EMBL" id="ADC65279.1"/>
    </source>
</evidence>
<evidence type="ECO:0000256" key="1">
    <source>
        <dbReference type="ARBA" id="ARBA00006007"/>
    </source>
</evidence>
<keyword evidence="3" id="KW-1185">Reference proteome</keyword>
<dbReference type="PaxDb" id="589924-Ferp_1120"/>
<dbReference type="Gene3D" id="3.20.20.70">
    <property type="entry name" value="Aldolase class I"/>
    <property type="match status" value="1"/>
</dbReference>
<dbReference type="eggNOG" id="arCOG01982">
    <property type="taxonomic scope" value="Archaea"/>
</dbReference>
<dbReference type="EMBL" id="CP001899">
    <property type="protein sequence ID" value="ADC65279.1"/>
    <property type="molecule type" value="Genomic_DNA"/>
</dbReference>
<dbReference type="InterPro" id="IPR011060">
    <property type="entry name" value="RibuloseP-bd_barrel"/>
</dbReference>
<dbReference type="PANTHER" id="PTHR21381">
    <property type="entry name" value="ZGC:162297"/>
    <property type="match status" value="1"/>
</dbReference>
<dbReference type="AlphaFoldDB" id="D3RXR6"/>
<organism evidence="2 3">
    <name type="scientific">Ferroglobus placidus (strain DSM 10642 / AEDII12DO)</name>
    <dbReference type="NCBI Taxonomy" id="589924"/>
    <lineage>
        <taxon>Archaea</taxon>
        <taxon>Methanobacteriati</taxon>
        <taxon>Methanobacteriota</taxon>
        <taxon>Archaeoglobi</taxon>
        <taxon>Archaeoglobales</taxon>
        <taxon>Archaeoglobaceae</taxon>
        <taxon>Ferroglobus</taxon>
    </lineage>
</organism>
<evidence type="ECO:0000313" key="3">
    <source>
        <dbReference type="Proteomes" id="UP000002613"/>
    </source>
</evidence>
<accession>D3RXR6</accession>
<comment type="similarity">
    <text evidence="1">Belongs to the BtpA family.</text>
</comment>
<dbReference type="Proteomes" id="UP000002613">
    <property type="component" value="Chromosome"/>
</dbReference>
<dbReference type="CDD" id="cd04722">
    <property type="entry name" value="TIM_phosphate_binding"/>
    <property type="match status" value="1"/>
</dbReference>
<dbReference type="Pfam" id="PF03437">
    <property type="entry name" value="BtpA"/>
    <property type="match status" value="1"/>
</dbReference>
<protein>
    <submittedName>
        <fullName evidence="2">Photosystem I assembly BtpA</fullName>
    </submittedName>
</protein>
<sequence length="249" mass="27121">MKVIVSLHLKPLPGSPNFLNFEDCIDHAVRNAILIENCGADAIIIENFNDKPFFMKAPPETIASMSVIVREVIREVSIPVGVNVLRNDGVAALAIAKAAGAKFVRVNQMIFPAAMPEGFAKPIAAKMARYKRLLNCDAKIFADISVKHSVQLAKIEDFVDNIDRAYCDAVIVTGKKTGKPPEASTLRKIKELVDVPVILGSGATPENLRKYEADGVIVGTYVKEGEEYSCEKLKRVVSEAKKLGGELDL</sequence>
<proteinExistence type="inferred from homology"/>
<reference evidence="2 3" key="2">
    <citation type="journal article" date="2011" name="Stand. Genomic Sci.">
        <title>Complete genome sequence of Ferroglobus placidus AEDII12DO.</title>
        <authorList>
            <person name="Anderson I."/>
            <person name="Risso C."/>
            <person name="Holmes D."/>
            <person name="Lucas S."/>
            <person name="Copeland A."/>
            <person name="Lapidus A."/>
            <person name="Cheng J.F."/>
            <person name="Bruce D."/>
            <person name="Goodwin L."/>
            <person name="Pitluck S."/>
            <person name="Saunders E."/>
            <person name="Brettin T."/>
            <person name="Detter J.C."/>
            <person name="Han C."/>
            <person name="Tapia R."/>
            <person name="Larimer F."/>
            <person name="Land M."/>
            <person name="Hauser L."/>
            <person name="Woyke T."/>
            <person name="Lovley D."/>
            <person name="Kyrpides N."/>
            <person name="Ivanova N."/>
        </authorList>
    </citation>
    <scope>NUCLEOTIDE SEQUENCE [LARGE SCALE GENOMIC DNA]</scope>
    <source>
        <strain evidence="3">DSM 10642 / AEDII12DO</strain>
    </source>
</reference>
<dbReference type="SUPFAM" id="SSF51366">
    <property type="entry name" value="Ribulose-phoshate binding barrel"/>
    <property type="match status" value="1"/>
</dbReference>
<dbReference type="KEGG" id="fpl:Ferp_1120"/>
<dbReference type="STRING" id="589924.Ferp_1120"/>